<evidence type="ECO:0000313" key="3">
    <source>
        <dbReference type="Proteomes" id="UP000005025"/>
    </source>
</evidence>
<name>H1LJG2_9LACO</name>
<evidence type="ECO:0000313" key="2">
    <source>
        <dbReference type="EMBL" id="EHO48861.1"/>
    </source>
</evidence>
<keyword evidence="1" id="KW-0472">Membrane</keyword>
<evidence type="ECO:0000256" key="1">
    <source>
        <dbReference type="SAM" id="Phobius"/>
    </source>
</evidence>
<gene>
    <name evidence="2" type="ORF">HMPREF9104_02754</name>
</gene>
<dbReference type="EMBL" id="AGRJ01000234">
    <property type="protein sequence ID" value="EHO48861.1"/>
    <property type="molecule type" value="Genomic_DNA"/>
</dbReference>
<feature type="transmembrane region" description="Helical" evidence="1">
    <location>
        <begin position="45"/>
        <end position="70"/>
    </location>
</feature>
<keyword evidence="1" id="KW-1133">Transmembrane helix</keyword>
<dbReference type="HOGENOM" id="CLU_2081830_0_0_9"/>
<sequence length="117" mass="12916">MAIQEIIIRLPVMITVIPITAVGQQRIRLVVVITRVKITTVIIEMRLTTIVIIGMSLIIILEITATAPLIIRTQLDLVALLPLQLQGQLIIERVTIIAIIIQIMLTVIREVAALAVV</sequence>
<comment type="caution">
    <text evidence="2">The sequence shown here is derived from an EMBL/GenBank/DDBJ whole genome shotgun (WGS) entry which is preliminary data.</text>
</comment>
<keyword evidence="1" id="KW-0812">Transmembrane</keyword>
<dbReference type="STRING" id="797516.HMPREF9104_02754"/>
<proteinExistence type="predicted"/>
<dbReference type="AlphaFoldDB" id="H1LJG2"/>
<feature type="transmembrane region" description="Helical" evidence="1">
    <location>
        <begin position="90"/>
        <end position="108"/>
    </location>
</feature>
<organism evidence="2 3">
    <name type="scientific">Lentilactobacillus kisonensis F0435</name>
    <dbReference type="NCBI Taxonomy" id="797516"/>
    <lineage>
        <taxon>Bacteria</taxon>
        <taxon>Bacillati</taxon>
        <taxon>Bacillota</taxon>
        <taxon>Bacilli</taxon>
        <taxon>Lactobacillales</taxon>
        <taxon>Lactobacillaceae</taxon>
        <taxon>Lentilactobacillus</taxon>
    </lineage>
</organism>
<reference evidence="2 3" key="1">
    <citation type="submission" date="2011-09" db="EMBL/GenBank/DDBJ databases">
        <authorList>
            <person name="Weinstock G."/>
            <person name="Sodergren E."/>
            <person name="Clifton S."/>
            <person name="Fulton L."/>
            <person name="Fulton B."/>
            <person name="Courtney L."/>
            <person name="Fronick C."/>
            <person name="Harrison M."/>
            <person name="Strong C."/>
            <person name="Farmer C."/>
            <person name="Delahaunty K."/>
            <person name="Markovic C."/>
            <person name="Hall O."/>
            <person name="Minx P."/>
            <person name="Tomlinson C."/>
            <person name="Mitreva M."/>
            <person name="Hou S."/>
            <person name="Chen J."/>
            <person name="Wollam A."/>
            <person name="Pepin K.H."/>
            <person name="Johnson M."/>
            <person name="Bhonagiri V."/>
            <person name="Zhang X."/>
            <person name="Suruliraj S."/>
            <person name="Warren W."/>
            <person name="Chinwalla A."/>
            <person name="Mardis E.R."/>
            <person name="Wilson R.K."/>
        </authorList>
    </citation>
    <scope>NUCLEOTIDE SEQUENCE [LARGE SCALE GENOMIC DNA]</scope>
    <source>
        <strain evidence="2 3">F0435</strain>
    </source>
</reference>
<protein>
    <submittedName>
        <fullName evidence="2">Uncharacterized protein</fullName>
    </submittedName>
</protein>
<dbReference type="Proteomes" id="UP000005025">
    <property type="component" value="Unassembled WGS sequence"/>
</dbReference>
<accession>H1LJG2</accession>